<organism evidence="1 2">
    <name type="scientific">Ralstonia phage phiRSL1</name>
    <dbReference type="NCBI Taxonomy" id="1980924"/>
    <lineage>
        <taxon>Viruses</taxon>
        <taxon>Duplodnaviria</taxon>
        <taxon>Heunggongvirae</taxon>
        <taxon>Uroviricota</taxon>
        <taxon>Caudoviricetes</taxon>
        <taxon>Mieseafarmvirus</taxon>
        <taxon>Mieseafarmvirus RSL1</taxon>
    </lineage>
</organism>
<proteinExistence type="predicted"/>
<dbReference type="GeneID" id="6369810"/>
<sequence length="65" mass="7413">MPLNLNMSTTFHSTYPLIPAHQTVDLGMLAEFYRLRAQMEKARAQYFKLYQQFVDTGQSVSGTAP</sequence>
<dbReference type="Proteomes" id="UP000001034">
    <property type="component" value="Segment"/>
</dbReference>
<evidence type="ECO:0000313" key="1">
    <source>
        <dbReference type="EMBL" id="BAG41771.1"/>
    </source>
</evidence>
<evidence type="ECO:0000313" key="2">
    <source>
        <dbReference type="Proteomes" id="UP000001034"/>
    </source>
</evidence>
<accession>B2ZYJ5</accession>
<dbReference type="RefSeq" id="YP_001950201.1">
    <property type="nucleotide sequence ID" value="NC_010811.2"/>
</dbReference>
<keyword evidence="2" id="KW-1185">Reference proteome</keyword>
<dbReference type="KEGG" id="vg:6369810"/>
<protein>
    <submittedName>
        <fullName evidence="1">Uncharacterized protein</fullName>
    </submittedName>
</protein>
<dbReference type="EMBL" id="AB366653">
    <property type="protein sequence ID" value="BAG41771.1"/>
    <property type="molecule type" value="Genomic_DNA"/>
</dbReference>
<reference evidence="1 2" key="1">
    <citation type="journal article" date="2010" name="Virology">
        <title>A jumbo phage infecting the phytopathogen Ralstonia solanacearum defines a new lineage of the Myoviridae family.</title>
        <authorList>
            <person name="Yamada T."/>
            <person name="Satoh S."/>
            <person name="Ishikawa H."/>
            <person name="Fujiwara A."/>
            <person name="Kawasaki T."/>
            <person name="Fujie M."/>
            <person name="Ogata H."/>
        </authorList>
    </citation>
    <scope>NUCLEOTIDE SEQUENCE [LARGE SCALE GENOMIC DNA]</scope>
</reference>
<name>B2ZYJ5_9CAUD</name>